<comment type="subcellular location">
    <subcellularLocation>
        <location evidence="1">Cell membrane</location>
        <topology evidence="1">Multi-pass membrane protein</topology>
    </subcellularLocation>
</comment>
<evidence type="ECO:0000259" key="10">
    <source>
        <dbReference type="Pfam" id="PF00892"/>
    </source>
</evidence>
<dbReference type="InterPro" id="IPR037185">
    <property type="entry name" value="EmrE-like"/>
</dbReference>
<keyword evidence="7 9" id="KW-0472">Membrane</keyword>
<evidence type="ECO:0000256" key="4">
    <source>
        <dbReference type="ARBA" id="ARBA00022475"/>
    </source>
</evidence>
<evidence type="ECO:0000313" key="11">
    <source>
        <dbReference type="EMBL" id="SPF68509.1"/>
    </source>
</evidence>
<dbReference type="EMBL" id="OMOH01000005">
    <property type="protein sequence ID" value="SPF68509.1"/>
    <property type="molecule type" value="Genomic_DNA"/>
</dbReference>
<feature type="transmembrane region" description="Helical" evidence="9">
    <location>
        <begin position="241"/>
        <end position="260"/>
    </location>
</feature>
<comment type="similarity">
    <text evidence="2">Belongs to the EamA transporter family.</text>
</comment>
<feature type="compositionally biased region" description="Low complexity" evidence="8">
    <location>
        <begin position="1"/>
        <end position="15"/>
    </location>
</feature>
<feature type="transmembrane region" description="Helical" evidence="9">
    <location>
        <begin position="73"/>
        <end position="92"/>
    </location>
</feature>
<evidence type="ECO:0000256" key="2">
    <source>
        <dbReference type="ARBA" id="ARBA00007362"/>
    </source>
</evidence>
<keyword evidence="12" id="KW-1185">Reference proteome</keyword>
<feature type="domain" description="EamA" evidence="10">
    <location>
        <begin position="215"/>
        <end position="347"/>
    </location>
</feature>
<keyword evidence="3" id="KW-0813">Transport</keyword>
<evidence type="ECO:0000256" key="3">
    <source>
        <dbReference type="ARBA" id="ARBA00022448"/>
    </source>
</evidence>
<feature type="region of interest" description="Disordered" evidence="8">
    <location>
        <begin position="1"/>
        <end position="24"/>
    </location>
</feature>
<evidence type="ECO:0000256" key="5">
    <source>
        <dbReference type="ARBA" id="ARBA00022692"/>
    </source>
</evidence>
<dbReference type="AlphaFoldDB" id="A0A375I4W2"/>
<keyword evidence="4" id="KW-1003">Cell membrane</keyword>
<dbReference type="PANTHER" id="PTHR22911:SF137">
    <property type="entry name" value="SOLUTE CARRIER FAMILY 35 MEMBER G2-RELATED"/>
    <property type="match status" value="1"/>
</dbReference>
<dbReference type="NCBIfam" id="TIGR00688">
    <property type="entry name" value="rarD"/>
    <property type="match status" value="1"/>
</dbReference>
<keyword evidence="6 9" id="KW-1133">Transmembrane helix</keyword>
<proteinExistence type="inferred from homology"/>
<name>A0A375I4W2_9ACTN</name>
<evidence type="ECO:0000256" key="7">
    <source>
        <dbReference type="ARBA" id="ARBA00023136"/>
    </source>
</evidence>
<feature type="transmembrane region" description="Helical" evidence="9">
    <location>
        <begin position="134"/>
        <end position="154"/>
    </location>
</feature>
<feature type="transmembrane region" description="Helical" evidence="9">
    <location>
        <begin position="330"/>
        <end position="348"/>
    </location>
</feature>
<dbReference type="InterPro" id="IPR004626">
    <property type="entry name" value="RarD"/>
</dbReference>
<dbReference type="SUPFAM" id="SSF103481">
    <property type="entry name" value="Multidrug resistance efflux transporter EmrE"/>
    <property type="match status" value="2"/>
</dbReference>
<reference evidence="12" key="1">
    <citation type="submission" date="2018-02" db="EMBL/GenBank/DDBJ databases">
        <authorList>
            <person name="Hornung B."/>
        </authorList>
    </citation>
    <scope>NUCLEOTIDE SEQUENCE [LARGE SCALE GENOMIC DNA]</scope>
</reference>
<evidence type="ECO:0000256" key="8">
    <source>
        <dbReference type="SAM" id="MobiDB-lite"/>
    </source>
</evidence>
<protein>
    <submittedName>
        <fullName evidence="11">RarD protein</fullName>
    </submittedName>
</protein>
<dbReference type="Pfam" id="PF00892">
    <property type="entry name" value="EamA"/>
    <property type="match status" value="2"/>
</dbReference>
<evidence type="ECO:0000256" key="9">
    <source>
        <dbReference type="SAM" id="Phobius"/>
    </source>
</evidence>
<evidence type="ECO:0000256" key="6">
    <source>
        <dbReference type="ARBA" id="ARBA00022989"/>
    </source>
</evidence>
<accession>A0A375I4W2</accession>
<evidence type="ECO:0000313" key="12">
    <source>
        <dbReference type="Proteomes" id="UP000265962"/>
    </source>
</evidence>
<feature type="transmembrane region" description="Helical" evidence="9">
    <location>
        <begin position="275"/>
        <end position="295"/>
    </location>
</feature>
<dbReference type="InterPro" id="IPR000620">
    <property type="entry name" value="EamA_dom"/>
</dbReference>
<organism evidence="11 12">
    <name type="scientific">Propionibacterium ruminifibrarum</name>
    <dbReference type="NCBI Taxonomy" id="1962131"/>
    <lineage>
        <taxon>Bacteria</taxon>
        <taxon>Bacillati</taxon>
        <taxon>Actinomycetota</taxon>
        <taxon>Actinomycetes</taxon>
        <taxon>Propionibacteriales</taxon>
        <taxon>Propionibacteriaceae</taxon>
        <taxon>Propionibacterium</taxon>
    </lineage>
</organism>
<feature type="transmembrane region" description="Helical" evidence="9">
    <location>
        <begin position="104"/>
        <end position="122"/>
    </location>
</feature>
<evidence type="ECO:0000256" key="1">
    <source>
        <dbReference type="ARBA" id="ARBA00004651"/>
    </source>
</evidence>
<feature type="transmembrane region" description="Helical" evidence="9">
    <location>
        <begin position="190"/>
        <end position="207"/>
    </location>
</feature>
<dbReference type="Proteomes" id="UP000265962">
    <property type="component" value="Unassembled WGS sequence"/>
</dbReference>
<sequence>MRSRLAGAGAAPGTGSSDPNSRGSGWANANTPGNSCQGWGVDCCSSCQIFRLSQWRVRMIPVGGATERRKGTFYGLACYILWGFFPLYFHLVRRTNAFEIIADRLVFAFLFCLLLISLLHGWRVIGAIWSQRGLAASLALSGVLITANWTIYVWGVTTGHAIDAALGYFINPLLSTLIGVVGLHERLRRPQVVAFGFGALAVVALIVGYGKVPWVALGVSTSFAFYTLVKNRQGSHVRPLPGLLSETAAVVPAAVAYMVWSARRGTLTTDLTTPYGWLLALAGPMTAVPLLLFAAAAARVTMTTIGVLQYISPLMQFLVGWLILGEQMPAARWVGFVIIWIAVLIFLCDTVRVARQGRHMPG</sequence>
<dbReference type="GO" id="GO:0005886">
    <property type="term" value="C:plasma membrane"/>
    <property type="evidence" value="ECO:0007669"/>
    <property type="project" value="UniProtKB-SubCell"/>
</dbReference>
<gene>
    <name evidence="11" type="ORF">PROPJV5_1489</name>
</gene>
<feature type="transmembrane region" description="Helical" evidence="9">
    <location>
        <begin position="307"/>
        <end position="324"/>
    </location>
</feature>
<keyword evidence="5 9" id="KW-0812">Transmembrane</keyword>
<dbReference type="PANTHER" id="PTHR22911">
    <property type="entry name" value="ACYL-MALONYL CONDENSING ENZYME-RELATED"/>
    <property type="match status" value="1"/>
</dbReference>
<feature type="transmembrane region" description="Helical" evidence="9">
    <location>
        <begin position="166"/>
        <end position="183"/>
    </location>
</feature>
<feature type="domain" description="EamA" evidence="10">
    <location>
        <begin position="70"/>
        <end position="205"/>
    </location>
</feature>